<dbReference type="Pfam" id="PF14137">
    <property type="entry name" value="DUF4304"/>
    <property type="match status" value="1"/>
</dbReference>
<dbReference type="AlphaFoldDB" id="A0AB73H9M5"/>
<organism evidence="1 2">
    <name type="scientific">Listeria innocua</name>
    <dbReference type="NCBI Taxonomy" id="1642"/>
    <lineage>
        <taxon>Bacteria</taxon>
        <taxon>Bacillati</taxon>
        <taxon>Bacillota</taxon>
        <taxon>Bacilli</taxon>
        <taxon>Bacillales</taxon>
        <taxon>Listeriaceae</taxon>
        <taxon>Listeria</taxon>
    </lineage>
</organism>
<comment type="caution">
    <text evidence="1">The sequence shown here is derived from an EMBL/GenBank/DDBJ whole genome shotgun (WGS) entry which is preliminary data.</text>
</comment>
<reference evidence="1 2" key="1">
    <citation type="submission" date="2020-03" db="EMBL/GenBank/DDBJ databases">
        <title>Soil Listeria distribution.</title>
        <authorList>
            <person name="Liao J."/>
            <person name="Wiedmann M."/>
        </authorList>
    </citation>
    <scope>NUCLEOTIDE SEQUENCE [LARGE SCALE GENOMIC DNA]</scope>
    <source>
        <strain evidence="1 2">FSL L7-0297</strain>
    </source>
</reference>
<dbReference type="EMBL" id="JAARXV010000003">
    <property type="protein sequence ID" value="MBC2142314.1"/>
    <property type="molecule type" value="Genomic_DNA"/>
</dbReference>
<name>A0AB73H9M5_LISIO</name>
<dbReference type="RefSeq" id="WP_185543459.1">
    <property type="nucleotide sequence ID" value="NZ_JAARXV010000003.1"/>
</dbReference>
<gene>
    <name evidence="1" type="ORF">HCA89_08305</name>
</gene>
<proteinExistence type="predicted"/>
<protein>
    <submittedName>
        <fullName evidence="1">DUF4304 domain-containing protein</fullName>
    </submittedName>
</protein>
<accession>A0AB73H9M5</accession>
<evidence type="ECO:0000313" key="1">
    <source>
        <dbReference type="EMBL" id="MBC2142314.1"/>
    </source>
</evidence>
<sequence length="188" mass="22266">MDRKEFSKDEKPRNVFVYVCERIAESLREHGFKYIKSNNAIIKKDSQFTYKISFQPSIKYGSTSFLVNISVESDRLAQWRRNEYQGEAVDGMVVATSLARLTKMKNEWPRYDIATFTERERVILEITYIINDYAIPFFEQFNDINLLVKKVEKLGFLPHLKNQNIIFRRNTISDFIRCFSSSESEPFE</sequence>
<dbReference type="Proteomes" id="UP000552309">
    <property type="component" value="Unassembled WGS sequence"/>
</dbReference>
<dbReference type="InterPro" id="IPR025412">
    <property type="entry name" value="DUF4304"/>
</dbReference>
<evidence type="ECO:0000313" key="2">
    <source>
        <dbReference type="Proteomes" id="UP000552309"/>
    </source>
</evidence>